<dbReference type="PANTHER" id="PTHR47099:SF1">
    <property type="entry name" value="METHYLCOBAMIDE:COM METHYLTRANSFERASE MTBA"/>
    <property type="match status" value="1"/>
</dbReference>
<dbReference type="GO" id="GO:0004853">
    <property type="term" value="F:uroporphyrinogen decarboxylase activity"/>
    <property type="evidence" value="ECO:0007669"/>
    <property type="project" value="InterPro"/>
</dbReference>
<dbReference type="InterPro" id="IPR052024">
    <property type="entry name" value="Methanogen_methyltrans"/>
</dbReference>
<dbReference type="InterPro" id="IPR038071">
    <property type="entry name" value="UROD/MetE-like_sf"/>
</dbReference>
<dbReference type="InterPro" id="IPR000257">
    <property type="entry name" value="Uroporphyrinogen_deCOase"/>
</dbReference>
<reference evidence="3" key="1">
    <citation type="submission" date="2016-10" db="EMBL/GenBank/DDBJ databases">
        <authorList>
            <person name="Varghese N."/>
            <person name="Submissions S."/>
        </authorList>
    </citation>
    <scope>NUCLEOTIDE SEQUENCE [LARGE SCALE GENOMIC DNA]</scope>
    <source>
        <strain evidence="3">VPI 5359</strain>
    </source>
</reference>
<proteinExistence type="predicted"/>
<dbReference type="SUPFAM" id="SSF51726">
    <property type="entry name" value="UROD/MetE-like"/>
    <property type="match status" value="1"/>
</dbReference>
<protein>
    <submittedName>
        <fullName evidence="2">Uroporphyrinogen decarboxylase (URO-D)</fullName>
    </submittedName>
</protein>
<accession>A0A1H3I7I3</accession>
<gene>
    <name evidence="2" type="ORF">SAMN04488579_12129</name>
</gene>
<evidence type="ECO:0000313" key="3">
    <source>
        <dbReference type="Proteomes" id="UP000199652"/>
    </source>
</evidence>
<sequence length="334" mass="37508">MLTKRQNLLETIRGGHPDRLVNQYEAFECTDAVYKMLMGDPISAQGEMVFPGSGPKKNAWGITFDWPEGVPGMFPVHDDAHKVLKDILDWREVVVAPKTDFTAEDWAPFMPAVSAIDRNEVFATCFVAPGVFEQCHHLMGMEDCMINLYEEPEEMAALIEYITDYELRYAEQLCTYYKPDCIFHHDDWGSAKSSFMSPAMFEEFIVPAYKKIYGYYKSHGVELIVHHSDSYAANLVPAMIEVGIDIWQGCIDANDIPTLIKEYGGQISFMGGIDNSKIDKEDWTPEGVAKEVDAVVEACGSQYFIPCITQGGPGSVYPGVYEAITEEIERLNGK</sequence>
<feature type="domain" description="Uroporphyrinogen decarboxylase (URO-D)" evidence="1">
    <location>
        <begin position="130"/>
        <end position="298"/>
    </location>
</feature>
<evidence type="ECO:0000259" key="1">
    <source>
        <dbReference type="Pfam" id="PF01208"/>
    </source>
</evidence>
<dbReference type="GO" id="GO:0006779">
    <property type="term" value="P:porphyrin-containing compound biosynthetic process"/>
    <property type="evidence" value="ECO:0007669"/>
    <property type="project" value="InterPro"/>
</dbReference>
<dbReference type="EMBL" id="FNOU01000021">
    <property type="protein sequence ID" value="SDY23149.1"/>
    <property type="molecule type" value="Genomic_DNA"/>
</dbReference>
<organism evidence="2 3">
    <name type="scientific">Eubacterium barkeri</name>
    <name type="common">Clostridium barkeri</name>
    <dbReference type="NCBI Taxonomy" id="1528"/>
    <lineage>
        <taxon>Bacteria</taxon>
        <taxon>Bacillati</taxon>
        <taxon>Bacillota</taxon>
        <taxon>Clostridia</taxon>
        <taxon>Eubacteriales</taxon>
        <taxon>Eubacteriaceae</taxon>
        <taxon>Eubacterium</taxon>
    </lineage>
</organism>
<dbReference type="STRING" id="1528.SAMN04488579_12129"/>
<dbReference type="RefSeq" id="WP_090246495.1">
    <property type="nucleotide sequence ID" value="NZ_FNOU01000021.1"/>
</dbReference>
<dbReference type="PANTHER" id="PTHR47099">
    <property type="entry name" value="METHYLCOBAMIDE:COM METHYLTRANSFERASE MTBA"/>
    <property type="match status" value="1"/>
</dbReference>
<dbReference type="AlphaFoldDB" id="A0A1H3I7I3"/>
<evidence type="ECO:0000313" key="2">
    <source>
        <dbReference type="EMBL" id="SDY23149.1"/>
    </source>
</evidence>
<dbReference type="Pfam" id="PF01208">
    <property type="entry name" value="URO-D"/>
    <property type="match status" value="1"/>
</dbReference>
<keyword evidence="3" id="KW-1185">Reference proteome</keyword>
<name>A0A1H3I7I3_EUBBA</name>
<dbReference type="Proteomes" id="UP000199652">
    <property type="component" value="Unassembled WGS sequence"/>
</dbReference>
<dbReference type="OrthoDB" id="1774878at2"/>
<dbReference type="Gene3D" id="3.20.20.210">
    <property type="match status" value="1"/>
</dbReference>